<evidence type="ECO:0000313" key="7">
    <source>
        <dbReference type="EMBL" id="ATQ73356.1"/>
    </source>
</evidence>
<dbReference type="RefSeq" id="WP_099873212.1">
    <property type="nucleotide sequence ID" value="NZ_CP024608.1"/>
</dbReference>
<keyword evidence="1" id="KW-0805">Transcription regulation</keyword>
<protein>
    <submittedName>
        <fullName evidence="7">TetR family transcriptional regulator</fullName>
    </submittedName>
</protein>
<accession>A0A2D2DEE7</accession>
<dbReference type="KEGG" id="mass:CR152_01665"/>
<gene>
    <name evidence="7" type="ORF">CR152_01665</name>
</gene>
<dbReference type="PANTHER" id="PTHR30055">
    <property type="entry name" value="HTH-TYPE TRANSCRIPTIONAL REGULATOR RUTR"/>
    <property type="match status" value="1"/>
</dbReference>
<dbReference type="AlphaFoldDB" id="A0A2D2DEE7"/>
<feature type="transmembrane region" description="Helical" evidence="5">
    <location>
        <begin position="12"/>
        <end position="35"/>
    </location>
</feature>
<dbReference type="InterPro" id="IPR001647">
    <property type="entry name" value="HTH_TetR"/>
</dbReference>
<feature type="DNA-binding region" description="H-T-H motif" evidence="4">
    <location>
        <begin position="29"/>
        <end position="48"/>
    </location>
</feature>
<keyword evidence="5" id="KW-1133">Transmembrane helix</keyword>
<dbReference type="PANTHER" id="PTHR30055:SF234">
    <property type="entry name" value="HTH-TYPE TRANSCRIPTIONAL REGULATOR BETI"/>
    <property type="match status" value="1"/>
</dbReference>
<feature type="domain" description="HTH tetR-type" evidence="6">
    <location>
        <begin position="6"/>
        <end position="66"/>
    </location>
</feature>
<dbReference type="EMBL" id="CP024608">
    <property type="protein sequence ID" value="ATQ73356.1"/>
    <property type="molecule type" value="Genomic_DNA"/>
</dbReference>
<dbReference type="Pfam" id="PF00440">
    <property type="entry name" value="TetR_N"/>
    <property type="match status" value="1"/>
</dbReference>
<reference evidence="7" key="1">
    <citation type="submission" date="2017-10" db="EMBL/GenBank/DDBJ databases">
        <title>Massilia psychrophilum sp. nov., a novel purple-pigmented bacterium isolated from Tianshan glacier, Xinjiang Municipality, China.</title>
        <authorList>
            <person name="Wang H."/>
        </authorList>
    </citation>
    <scope>NUCLEOTIDE SEQUENCE [LARGE SCALE GENOMIC DNA]</scope>
    <source>
        <strain evidence="7">B2</strain>
    </source>
</reference>
<evidence type="ECO:0000256" key="2">
    <source>
        <dbReference type="ARBA" id="ARBA00023125"/>
    </source>
</evidence>
<keyword evidence="5" id="KW-0472">Membrane</keyword>
<keyword evidence="8" id="KW-1185">Reference proteome</keyword>
<evidence type="ECO:0000256" key="5">
    <source>
        <dbReference type="SAM" id="Phobius"/>
    </source>
</evidence>
<evidence type="ECO:0000256" key="3">
    <source>
        <dbReference type="ARBA" id="ARBA00023163"/>
    </source>
</evidence>
<dbReference type="SUPFAM" id="SSF46689">
    <property type="entry name" value="Homeodomain-like"/>
    <property type="match status" value="1"/>
</dbReference>
<name>A0A2D2DEE7_9BURK</name>
<evidence type="ECO:0000256" key="4">
    <source>
        <dbReference type="PROSITE-ProRule" id="PRU00335"/>
    </source>
</evidence>
<keyword evidence="5" id="KW-0812">Transmembrane</keyword>
<dbReference type="OrthoDB" id="8701707at2"/>
<dbReference type="PROSITE" id="PS50977">
    <property type="entry name" value="HTH_TETR_2"/>
    <property type="match status" value="1"/>
</dbReference>
<dbReference type="Gene3D" id="1.10.357.10">
    <property type="entry name" value="Tetracycline Repressor, domain 2"/>
    <property type="match status" value="1"/>
</dbReference>
<evidence type="ECO:0000313" key="8">
    <source>
        <dbReference type="Proteomes" id="UP000229897"/>
    </source>
</evidence>
<proteinExistence type="predicted"/>
<keyword evidence="2 4" id="KW-0238">DNA-binding</keyword>
<evidence type="ECO:0000259" key="6">
    <source>
        <dbReference type="PROSITE" id="PS50977"/>
    </source>
</evidence>
<dbReference type="GO" id="GO:0000976">
    <property type="term" value="F:transcription cis-regulatory region binding"/>
    <property type="evidence" value="ECO:0007669"/>
    <property type="project" value="TreeGrafter"/>
</dbReference>
<keyword evidence="3" id="KW-0804">Transcription</keyword>
<dbReference type="GO" id="GO:0003700">
    <property type="term" value="F:DNA-binding transcription factor activity"/>
    <property type="evidence" value="ECO:0007669"/>
    <property type="project" value="TreeGrafter"/>
</dbReference>
<dbReference type="Proteomes" id="UP000229897">
    <property type="component" value="Chromosome"/>
</dbReference>
<sequence length="195" mass="21205">MVRLAKYNAHTFIDGAIGIAAACGIGSVSMSAIAIRAGAPIGSVYHRFDSRSTLLAHAWLTVKADFREQVARHWDEDDTWIPVAALLDWCRSNPVYARFLLQYEDCPDLGAPLTPELSELLEAEQARLDACFERCLQRRGAAGDDAAHTLRFMLIDAPIAIVKPYLAQNKAIPATLDAILRASHDAVGALAATPH</sequence>
<organism evidence="7 8">
    <name type="scientific">Massilia violaceinigra</name>
    <dbReference type="NCBI Taxonomy" id="2045208"/>
    <lineage>
        <taxon>Bacteria</taxon>
        <taxon>Pseudomonadati</taxon>
        <taxon>Pseudomonadota</taxon>
        <taxon>Betaproteobacteria</taxon>
        <taxon>Burkholderiales</taxon>
        <taxon>Oxalobacteraceae</taxon>
        <taxon>Telluria group</taxon>
        <taxon>Massilia</taxon>
    </lineage>
</organism>
<dbReference type="InterPro" id="IPR009057">
    <property type="entry name" value="Homeodomain-like_sf"/>
</dbReference>
<evidence type="ECO:0000256" key="1">
    <source>
        <dbReference type="ARBA" id="ARBA00023015"/>
    </source>
</evidence>
<dbReference type="InterPro" id="IPR050109">
    <property type="entry name" value="HTH-type_TetR-like_transc_reg"/>
</dbReference>